<dbReference type="GO" id="GO:0016829">
    <property type="term" value="F:lyase activity"/>
    <property type="evidence" value="ECO:0007669"/>
    <property type="project" value="InterPro"/>
</dbReference>
<comment type="caution">
    <text evidence="1">The sequence shown here is derived from an EMBL/GenBank/DDBJ whole genome shotgun (WGS) entry which is preliminary data.</text>
</comment>
<dbReference type="Proteomes" id="UP000575898">
    <property type="component" value="Unassembled WGS sequence"/>
</dbReference>
<dbReference type="SUPFAM" id="SSF160104">
    <property type="entry name" value="Acetoacetate decarboxylase-like"/>
    <property type="match status" value="1"/>
</dbReference>
<organism evidence="1 2">
    <name type="scientific">Chitinivorax tropicus</name>
    <dbReference type="NCBI Taxonomy" id="714531"/>
    <lineage>
        <taxon>Bacteria</taxon>
        <taxon>Pseudomonadati</taxon>
        <taxon>Pseudomonadota</taxon>
        <taxon>Betaproteobacteria</taxon>
        <taxon>Chitinivorax</taxon>
    </lineage>
</organism>
<dbReference type="AlphaFoldDB" id="A0A840MNU9"/>
<reference evidence="1 2" key="1">
    <citation type="submission" date="2020-08" db="EMBL/GenBank/DDBJ databases">
        <title>Genomic Encyclopedia of Type Strains, Phase IV (KMG-IV): sequencing the most valuable type-strain genomes for metagenomic binning, comparative biology and taxonomic classification.</title>
        <authorList>
            <person name="Goeker M."/>
        </authorList>
    </citation>
    <scope>NUCLEOTIDE SEQUENCE [LARGE SCALE GENOMIC DNA]</scope>
    <source>
        <strain evidence="1 2">DSM 27165</strain>
    </source>
</reference>
<evidence type="ECO:0000313" key="2">
    <source>
        <dbReference type="Proteomes" id="UP000575898"/>
    </source>
</evidence>
<accession>A0A840MNU9</accession>
<protein>
    <recommendedName>
        <fullName evidence="3">Acetoacetate decarboxylase</fullName>
    </recommendedName>
</protein>
<dbReference type="EMBL" id="JACHHY010000005">
    <property type="protein sequence ID" value="MBB5017853.1"/>
    <property type="molecule type" value="Genomic_DNA"/>
</dbReference>
<dbReference type="PANTHER" id="PTHR40518:SF1">
    <property type="entry name" value="ACETOACETATE DECARBOXYLASE"/>
    <property type="match status" value="1"/>
</dbReference>
<gene>
    <name evidence="1" type="ORF">HNQ59_001123</name>
</gene>
<dbReference type="Gene3D" id="2.40.400.10">
    <property type="entry name" value="Acetoacetate decarboxylase-like"/>
    <property type="match status" value="1"/>
</dbReference>
<keyword evidence="2" id="KW-1185">Reference proteome</keyword>
<dbReference type="InterPro" id="IPR023375">
    <property type="entry name" value="ADC_dom_sf"/>
</dbReference>
<evidence type="ECO:0000313" key="1">
    <source>
        <dbReference type="EMBL" id="MBB5017853.1"/>
    </source>
</evidence>
<proteinExistence type="predicted"/>
<dbReference type="RefSeq" id="WP_184036255.1">
    <property type="nucleotide sequence ID" value="NZ_JACHHY010000005.1"/>
</dbReference>
<dbReference type="PANTHER" id="PTHR40518">
    <property type="entry name" value="ACETOACETATE DECARBOXYLASE"/>
    <property type="match status" value="1"/>
</dbReference>
<dbReference type="Pfam" id="PF06314">
    <property type="entry name" value="ADC"/>
    <property type="match status" value="1"/>
</dbReference>
<name>A0A840MNU9_9PROT</name>
<sequence length="239" mass="27148">MDGWHVAEYVGRQAQVPVLPAPWRLTGTGYLLAIRMPDAVLDEQAFLDDALRLTREGNLAYVMFVDYHTADCGPYRELLFMPGSCDFSGQRCLTISKIYVSSLSSIVNGARNWGIPKEHCDFDVQYGKDGIDRIRARKNGKVFVDLHLTHSGLRLPAKSSWIPERFRRLGQLRHGMHFIYTPKGRGNFRRAAMLCAEVDAAYFPDFTQGKLQFACRVTDFEMIFPVADIQPTHIDSDLE</sequence>
<dbReference type="InterPro" id="IPR010451">
    <property type="entry name" value="Acetoacetate_decarboxylase"/>
</dbReference>
<evidence type="ECO:0008006" key="3">
    <source>
        <dbReference type="Google" id="ProtNLM"/>
    </source>
</evidence>